<name>A0ABU7RW26_9ACTN</name>
<keyword evidence="8" id="KW-1185">Reference proteome</keyword>
<dbReference type="PANTHER" id="PTHR48050:SF13">
    <property type="entry name" value="STEROL 3-BETA-GLUCOSYLTRANSFERASE UGT80A2"/>
    <property type="match status" value="1"/>
</dbReference>
<dbReference type="InterPro" id="IPR035595">
    <property type="entry name" value="UDP_glycos_trans_CS"/>
</dbReference>
<evidence type="ECO:0000256" key="4">
    <source>
        <dbReference type="SAM" id="MobiDB-lite"/>
    </source>
</evidence>
<gene>
    <name evidence="7" type="ORF">V1633_19645</name>
</gene>
<protein>
    <submittedName>
        <fullName evidence="7">Glycosyltransferase</fullName>
    </submittedName>
</protein>
<feature type="compositionally biased region" description="Basic and acidic residues" evidence="4">
    <location>
        <begin position="192"/>
        <end position="203"/>
    </location>
</feature>
<evidence type="ECO:0000256" key="3">
    <source>
        <dbReference type="ARBA" id="ARBA00022679"/>
    </source>
</evidence>
<dbReference type="Pfam" id="PF21036">
    <property type="entry name" value="EryCIII-like_N"/>
    <property type="match status" value="1"/>
</dbReference>
<comment type="similarity">
    <text evidence="1">Belongs to the glycosyltransferase 28 family.</text>
</comment>
<feature type="domain" description="Erythromycin biosynthesis protein CIII-like N-terminal" evidence="6">
    <location>
        <begin position="25"/>
        <end position="224"/>
    </location>
</feature>
<sequence>MTMRVLFFGTPALGHLIPLFPLARALRGQGHPVSFVTAAGMAPLIGPEGFDVVPAGPMPDVLFAEVARRTGTDPAANPTPEGVAEFFGGTRIDLAGDEALAGARAFAPDLIVAEQFDLVAPLVARALGVPLAMMAVGPAAPAEFFAAFTAVVRPRYRDRGLPEPEHAAAGDWLLDTCPPSLQFPGVRPLGERLPLRPEPHRSDAAGPELTLPPPSGRPRVLLSFGSHFAEPRVVSPFLRGLATLDIDLVATTGLVGRAEDYDVDPERVLLTPFVPLARLLPGVSVVVGHGGAGTTLGTLARGVPMVVVPQGADQFLQADRVTAAGAGIAVPPGQQDPATVAAAVRRVLAEPGFTDAARRVRDDVAAMPSPDRVAEQLVAAVAR</sequence>
<feature type="region of interest" description="Disordered" evidence="4">
    <location>
        <begin position="192"/>
        <end position="212"/>
    </location>
</feature>
<comment type="caution">
    <text evidence="7">The sequence shown here is derived from an EMBL/GenBank/DDBJ whole genome shotgun (WGS) entry which is preliminary data.</text>
</comment>
<dbReference type="InterPro" id="IPR002213">
    <property type="entry name" value="UDP_glucos_trans"/>
</dbReference>
<dbReference type="Pfam" id="PF06722">
    <property type="entry name" value="EryCIII-like_C"/>
    <property type="match status" value="1"/>
</dbReference>
<dbReference type="InterPro" id="IPR048284">
    <property type="entry name" value="EryCIII-like_N"/>
</dbReference>
<evidence type="ECO:0000256" key="2">
    <source>
        <dbReference type="ARBA" id="ARBA00022676"/>
    </source>
</evidence>
<dbReference type="InterPro" id="IPR050426">
    <property type="entry name" value="Glycosyltransferase_28"/>
</dbReference>
<evidence type="ECO:0000256" key="1">
    <source>
        <dbReference type="ARBA" id="ARBA00006962"/>
    </source>
</evidence>
<dbReference type="RefSeq" id="WP_331215809.1">
    <property type="nucleotide sequence ID" value="NZ_JAZGQK010000016.1"/>
</dbReference>
<evidence type="ECO:0000313" key="8">
    <source>
        <dbReference type="Proteomes" id="UP001332243"/>
    </source>
</evidence>
<organism evidence="7 8">
    <name type="scientific">Plantactinospora sonchi</name>
    <dbReference type="NCBI Taxonomy" id="1544735"/>
    <lineage>
        <taxon>Bacteria</taxon>
        <taxon>Bacillati</taxon>
        <taxon>Actinomycetota</taxon>
        <taxon>Actinomycetes</taxon>
        <taxon>Micromonosporales</taxon>
        <taxon>Micromonosporaceae</taxon>
        <taxon>Plantactinospora</taxon>
    </lineage>
</organism>
<dbReference type="PROSITE" id="PS00375">
    <property type="entry name" value="UDPGT"/>
    <property type="match status" value="1"/>
</dbReference>
<keyword evidence="2" id="KW-0328">Glycosyltransferase</keyword>
<feature type="domain" description="Erythromycin biosynthesis protein CIII-like C-terminal" evidence="5">
    <location>
        <begin position="239"/>
        <end position="379"/>
    </location>
</feature>
<accession>A0ABU7RW26</accession>
<evidence type="ECO:0000259" key="5">
    <source>
        <dbReference type="Pfam" id="PF06722"/>
    </source>
</evidence>
<dbReference type="CDD" id="cd03784">
    <property type="entry name" value="GT1_Gtf-like"/>
    <property type="match status" value="1"/>
</dbReference>
<reference evidence="7 8" key="1">
    <citation type="submission" date="2024-01" db="EMBL/GenBank/DDBJ databases">
        <title>Genome insights into Plantactinospora sonchi sp. nov.</title>
        <authorList>
            <person name="Wang L."/>
        </authorList>
    </citation>
    <scope>NUCLEOTIDE SEQUENCE [LARGE SCALE GENOMIC DNA]</scope>
    <source>
        <strain evidence="7 8">NEAU-QY2</strain>
    </source>
</reference>
<evidence type="ECO:0000259" key="6">
    <source>
        <dbReference type="Pfam" id="PF21036"/>
    </source>
</evidence>
<evidence type="ECO:0000313" key="7">
    <source>
        <dbReference type="EMBL" id="MEE6260703.1"/>
    </source>
</evidence>
<dbReference type="Gene3D" id="3.40.50.2000">
    <property type="entry name" value="Glycogen Phosphorylase B"/>
    <property type="match status" value="2"/>
</dbReference>
<dbReference type="InterPro" id="IPR010610">
    <property type="entry name" value="EryCIII-like_C"/>
</dbReference>
<dbReference type="SUPFAM" id="SSF53756">
    <property type="entry name" value="UDP-Glycosyltransferase/glycogen phosphorylase"/>
    <property type="match status" value="1"/>
</dbReference>
<dbReference type="EMBL" id="JAZGQK010000016">
    <property type="protein sequence ID" value="MEE6260703.1"/>
    <property type="molecule type" value="Genomic_DNA"/>
</dbReference>
<dbReference type="Proteomes" id="UP001332243">
    <property type="component" value="Unassembled WGS sequence"/>
</dbReference>
<dbReference type="PANTHER" id="PTHR48050">
    <property type="entry name" value="STEROL 3-BETA-GLUCOSYLTRANSFERASE"/>
    <property type="match status" value="1"/>
</dbReference>
<keyword evidence="3" id="KW-0808">Transferase</keyword>
<proteinExistence type="inferred from homology"/>